<feature type="domain" description="Mammalian cell entry C-terminal" evidence="3">
    <location>
        <begin position="122"/>
        <end position="331"/>
    </location>
</feature>
<sequence>MKRSSAIAVRGDLVRVAVFAAIGVVIVALLAIQLSGTTFSDENTYAASFSDVSGLRQGDEVRVAGVRVGEVDSISIVNNVPHVTFAVDKGLPITDDVHAAVRYKNLVGDRFLELSKKGTSDTVLAAGTTIPVSRTVPALDLDSLLGGFQPLFQGLQPDQINQLSQELINVLQGQGGTIQELLTHIGGLTNSLADRDQVIGSVITNMNSVLGTVNQHDAQFSTTLTQLQQLISGLAADRQTIGSSLVKIASVADSFTTMLDQARPALKTTVDQFGRTIANVDGDKGQLDQNLRDLVDFYTRATRIGAYGSFTNAYLCGLQIKLTGPDGKTIYTPWIDSNSGSHRCREN</sequence>
<dbReference type="PANTHER" id="PTHR33371:SF17">
    <property type="entry name" value="MCE-FAMILY PROTEIN MCE1B"/>
    <property type="match status" value="1"/>
</dbReference>
<dbReference type="InterPro" id="IPR024516">
    <property type="entry name" value="Mce_C"/>
</dbReference>
<dbReference type="Pfam" id="PF02470">
    <property type="entry name" value="MlaD"/>
    <property type="match status" value="1"/>
</dbReference>
<dbReference type="Proteomes" id="UP000715441">
    <property type="component" value="Unassembled WGS sequence"/>
</dbReference>
<dbReference type="InterPro" id="IPR005693">
    <property type="entry name" value="Mce"/>
</dbReference>
<gene>
    <name evidence="4" type="ORF">HFP15_03525</name>
</gene>
<protein>
    <submittedName>
        <fullName evidence="4">MCE family protein</fullName>
    </submittedName>
</protein>
<keyword evidence="5" id="KW-1185">Reference proteome</keyword>
<dbReference type="NCBIfam" id="TIGR00996">
    <property type="entry name" value="Mtu_fam_mce"/>
    <property type="match status" value="1"/>
</dbReference>
<feature type="transmembrane region" description="Helical" evidence="1">
    <location>
        <begin position="12"/>
        <end position="32"/>
    </location>
</feature>
<feature type="domain" description="Mce/MlaD" evidence="2">
    <location>
        <begin position="43"/>
        <end position="116"/>
    </location>
</feature>
<dbReference type="RefSeq" id="WP_168511391.1">
    <property type="nucleotide sequence ID" value="NZ_JAAXLS010000002.1"/>
</dbReference>
<keyword evidence="1" id="KW-0812">Transmembrane</keyword>
<name>A0ABX1IWS2_9PSEU</name>
<organism evidence="4 5">
    <name type="scientific">Amycolatopsis acididurans</name>
    <dbReference type="NCBI Taxonomy" id="2724524"/>
    <lineage>
        <taxon>Bacteria</taxon>
        <taxon>Bacillati</taxon>
        <taxon>Actinomycetota</taxon>
        <taxon>Actinomycetes</taxon>
        <taxon>Pseudonocardiales</taxon>
        <taxon>Pseudonocardiaceae</taxon>
        <taxon>Amycolatopsis</taxon>
    </lineage>
</organism>
<dbReference type="InterPro" id="IPR052336">
    <property type="entry name" value="MlaD_Phospholipid_Transporter"/>
</dbReference>
<dbReference type="InterPro" id="IPR003399">
    <property type="entry name" value="Mce/MlaD"/>
</dbReference>
<dbReference type="PANTHER" id="PTHR33371">
    <property type="entry name" value="INTERMEMBRANE PHOSPHOLIPID TRANSPORT SYSTEM BINDING PROTEIN MLAD-RELATED"/>
    <property type="match status" value="1"/>
</dbReference>
<accession>A0ABX1IWS2</accession>
<evidence type="ECO:0000256" key="1">
    <source>
        <dbReference type="SAM" id="Phobius"/>
    </source>
</evidence>
<reference evidence="4 5" key="1">
    <citation type="submission" date="2020-04" db="EMBL/GenBank/DDBJ databases">
        <title>Novel species.</title>
        <authorList>
            <person name="Teo W.F.A."/>
            <person name="Lipun K."/>
            <person name="Srisuk N."/>
            <person name="Duangmal K."/>
        </authorList>
    </citation>
    <scope>NUCLEOTIDE SEQUENCE [LARGE SCALE GENOMIC DNA]</scope>
    <source>
        <strain evidence="4 5">K13G38</strain>
    </source>
</reference>
<dbReference type="EMBL" id="JAAXLS010000002">
    <property type="protein sequence ID" value="NKQ51948.1"/>
    <property type="molecule type" value="Genomic_DNA"/>
</dbReference>
<dbReference type="Pfam" id="PF11887">
    <property type="entry name" value="Mce4_CUP1"/>
    <property type="match status" value="1"/>
</dbReference>
<keyword evidence="1" id="KW-0472">Membrane</keyword>
<evidence type="ECO:0000259" key="2">
    <source>
        <dbReference type="Pfam" id="PF02470"/>
    </source>
</evidence>
<evidence type="ECO:0000259" key="3">
    <source>
        <dbReference type="Pfam" id="PF11887"/>
    </source>
</evidence>
<evidence type="ECO:0000313" key="5">
    <source>
        <dbReference type="Proteomes" id="UP000715441"/>
    </source>
</evidence>
<evidence type="ECO:0000313" key="4">
    <source>
        <dbReference type="EMBL" id="NKQ51948.1"/>
    </source>
</evidence>
<proteinExistence type="predicted"/>
<comment type="caution">
    <text evidence="4">The sequence shown here is derived from an EMBL/GenBank/DDBJ whole genome shotgun (WGS) entry which is preliminary data.</text>
</comment>
<keyword evidence="1" id="KW-1133">Transmembrane helix</keyword>